<sequence>MGANKEPLLSNFRDPKSINGRTIFFINPGKIRDRTLIEAPPDPVEAENTPPPENKKHSKMKDNKHNKHTSGASAARRKSAKRKSSVRRQSKKASDKQQKSSNDDYNRPSKREGHSSRRDDYRLDEGRVHHDTRVLMTGVSFSIRDDGLSISSSSSSTSSSTTSPSCSDIKDECSFDIEGLEKRCEFLLKQNKVKEDLPFVDISGLMEKGKISDKCDQLLKKLKSCSLKKEETCLPILNDLEKYIAATIEKIENDKMETSKREEFNEQEDLSAIGEGTGFFNNGVKLLPPPPTQDEVTTEKPQVKELKTFKDFIGVNEGVKFRKQY</sequence>
<evidence type="ECO:0000313" key="2">
    <source>
        <dbReference type="EMBL" id="JAG25057.1"/>
    </source>
</evidence>
<accession>A0A0A9XW74</accession>
<feature type="compositionally biased region" description="Basic residues" evidence="1">
    <location>
        <begin position="75"/>
        <end position="91"/>
    </location>
</feature>
<proteinExistence type="predicted"/>
<evidence type="ECO:0000256" key="1">
    <source>
        <dbReference type="SAM" id="MobiDB-lite"/>
    </source>
</evidence>
<organism evidence="2">
    <name type="scientific">Lygus hesperus</name>
    <name type="common">Western plant bug</name>
    <dbReference type="NCBI Taxonomy" id="30085"/>
    <lineage>
        <taxon>Eukaryota</taxon>
        <taxon>Metazoa</taxon>
        <taxon>Ecdysozoa</taxon>
        <taxon>Arthropoda</taxon>
        <taxon>Hexapoda</taxon>
        <taxon>Insecta</taxon>
        <taxon>Pterygota</taxon>
        <taxon>Neoptera</taxon>
        <taxon>Paraneoptera</taxon>
        <taxon>Hemiptera</taxon>
        <taxon>Heteroptera</taxon>
        <taxon>Panheteroptera</taxon>
        <taxon>Cimicomorpha</taxon>
        <taxon>Miridae</taxon>
        <taxon>Mirini</taxon>
        <taxon>Lygus</taxon>
    </lineage>
</organism>
<evidence type="ECO:0000313" key="3">
    <source>
        <dbReference type="EMBL" id="JAG53270.1"/>
    </source>
</evidence>
<feature type="region of interest" description="Disordered" evidence="1">
    <location>
        <begin position="148"/>
        <end position="168"/>
    </location>
</feature>
<feature type="region of interest" description="Disordered" evidence="1">
    <location>
        <begin position="1"/>
        <end position="125"/>
    </location>
</feature>
<dbReference type="EMBL" id="GBHO01018547">
    <property type="protein sequence ID" value="JAG25057.1"/>
    <property type="molecule type" value="Transcribed_RNA"/>
</dbReference>
<name>A0A0A9XW74_LYGHE</name>
<gene>
    <name evidence="2" type="ORF">CM83_20260</name>
</gene>
<reference evidence="2" key="1">
    <citation type="journal article" date="2014" name="PLoS ONE">
        <title>Transcriptome-Based Identification of ABC Transporters in the Western Tarnished Plant Bug Lygus hesperus.</title>
        <authorList>
            <person name="Hull J.J."/>
            <person name="Chaney K."/>
            <person name="Geib S.M."/>
            <person name="Fabrick J.A."/>
            <person name="Brent C.S."/>
            <person name="Walsh D."/>
            <person name="Lavine L.C."/>
        </authorList>
    </citation>
    <scope>NUCLEOTIDE SEQUENCE</scope>
</reference>
<feature type="compositionally biased region" description="Low complexity" evidence="1">
    <location>
        <begin position="149"/>
        <end position="167"/>
    </location>
</feature>
<reference evidence="2" key="2">
    <citation type="submission" date="2014-07" db="EMBL/GenBank/DDBJ databases">
        <authorList>
            <person name="Hull J."/>
        </authorList>
    </citation>
    <scope>NUCLEOTIDE SEQUENCE</scope>
</reference>
<reference evidence="3" key="3">
    <citation type="submission" date="2014-09" db="EMBL/GenBank/DDBJ databases">
        <authorList>
            <person name="Magalhaes I.L.F."/>
            <person name="Oliveira U."/>
            <person name="Santos F.R."/>
            <person name="Vidigal T.H.D.A."/>
            <person name="Brescovit A.D."/>
            <person name="Santos A.J."/>
        </authorList>
    </citation>
    <scope>NUCLEOTIDE SEQUENCE</scope>
</reference>
<protein>
    <submittedName>
        <fullName evidence="2">Uncharacterized protein</fullName>
    </submittedName>
</protein>
<feature type="compositionally biased region" description="Basic and acidic residues" evidence="1">
    <location>
        <begin position="92"/>
        <end position="125"/>
    </location>
</feature>
<dbReference type="AlphaFoldDB" id="A0A0A9XW74"/>
<feature type="compositionally biased region" description="Basic residues" evidence="1">
    <location>
        <begin position="56"/>
        <end position="68"/>
    </location>
</feature>
<dbReference type="EMBL" id="GBRD01012554">
    <property type="protein sequence ID" value="JAG53270.1"/>
    <property type="molecule type" value="Transcribed_RNA"/>
</dbReference>